<feature type="transmembrane region" description="Helical" evidence="5">
    <location>
        <begin position="161"/>
        <end position="179"/>
    </location>
</feature>
<evidence type="ECO:0000256" key="3">
    <source>
        <dbReference type="ARBA" id="ARBA00022989"/>
    </source>
</evidence>
<feature type="transmembrane region" description="Helical" evidence="5">
    <location>
        <begin position="101"/>
        <end position="120"/>
    </location>
</feature>
<comment type="subcellular location">
    <subcellularLocation>
        <location evidence="1">Membrane</location>
        <topology evidence="1">Multi-pass membrane protein</topology>
    </subcellularLocation>
</comment>
<evidence type="ECO:0000256" key="2">
    <source>
        <dbReference type="ARBA" id="ARBA00022692"/>
    </source>
</evidence>
<keyword evidence="4 5" id="KW-0472">Membrane</keyword>
<protein>
    <submittedName>
        <fullName evidence="6">Probable integral membrane protein Cj1452</fullName>
    </submittedName>
</protein>
<feature type="transmembrane region" description="Helical" evidence="5">
    <location>
        <begin position="72"/>
        <end position="95"/>
    </location>
</feature>
<accession>A0A1W1DYJ2</accession>
<evidence type="ECO:0000256" key="1">
    <source>
        <dbReference type="ARBA" id="ARBA00004141"/>
    </source>
</evidence>
<keyword evidence="3 5" id="KW-1133">Transmembrane helix</keyword>
<feature type="transmembrane region" description="Helical" evidence="5">
    <location>
        <begin position="200"/>
        <end position="217"/>
    </location>
</feature>
<proteinExistence type="predicted"/>
<organism evidence="6">
    <name type="scientific">hydrothermal vent metagenome</name>
    <dbReference type="NCBI Taxonomy" id="652676"/>
    <lineage>
        <taxon>unclassified sequences</taxon>
        <taxon>metagenomes</taxon>
        <taxon>ecological metagenomes</taxon>
    </lineage>
</organism>
<evidence type="ECO:0000256" key="4">
    <source>
        <dbReference type="ARBA" id="ARBA00023136"/>
    </source>
</evidence>
<dbReference type="InterPro" id="IPR059112">
    <property type="entry name" value="CysZ/EI24"/>
</dbReference>
<sequence>MNLSKILLLSVKDFFTKEILFKLFLVVLVSILIAYISGFYLLDFFFNHETHQYNEASISESIEASLGEIPLVGVYIASVTIWIAVALLAVVGVFLGFYTAVLLSLIIAGLLTPSIIKILIQRRGGSIDNIQGFGNIFTAILKILGIVAIHFLVFILLMPLMFIPLVNILLIFGILYSLFRYMLVYDVGSNYLSQADYKSIASFYNWDIFIITLVGYFASSIPFIGIFSSIFTVIALFNYFYSKAANSTHKCNTPI</sequence>
<name>A0A1W1DYJ2_9ZZZZ</name>
<evidence type="ECO:0000256" key="5">
    <source>
        <dbReference type="SAM" id="Phobius"/>
    </source>
</evidence>
<keyword evidence="2 5" id="KW-0812">Transmembrane</keyword>
<evidence type="ECO:0000313" key="6">
    <source>
        <dbReference type="EMBL" id="SFV86800.1"/>
    </source>
</evidence>
<feature type="transmembrane region" description="Helical" evidence="5">
    <location>
        <begin position="223"/>
        <end position="241"/>
    </location>
</feature>
<gene>
    <name evidence="6" type="ORF">MNB_SUP05-SYMBIONT-4-187</name>
</gene>
<feature type="transmembrane region" description="Helical" evidence="5">
    <location>
        <begin position="20"/>
        <end position="42"/>
    </location>
</feature>
<dbReference type="EMBL" id="FPHY01000109">
    <property type="protein sequence ID" value="SFV86800.1"/>
    <property type="molecule type" value="Genomic_DNA"/>
</dbReference>
<reference evidence="6" key="1">
    <citation type="submission" date="2016-10" db="EMBL/GenBank/DDBJ databases">
        <authorList>
            <person name="de Groot N.N."/>
        </authorList>
    </citation>
    <scope>NUCLEOTIDE SEQUENCE</scope>
</reference>
<dbReference type="AlphaFoldDB" id="A0A1W1DYJ2"/>
<feature type="transmembrane region" description="Helical" evidence="5">
    <location>
        <begin position="132"/>
        <end position="155"/>
    </location>
</feature>
<dbReference type="Pfam" id="PF07264">
    <property type="entry name" value="EI24"/>
    <property type="match status" value="1"/>
</dbReference>